<dbReference type="InterPro" id="IPR014729">
    <property type="entry name" value="Rossmann-like_a/b/a_fold"/>
</dbReference>
<keyword evidence="7" id="KW-0456">Lyase</keyword>
<feature type="compositionally biased region" description="Basic residues" evidence="5">
    <location>
        <begin position="483"/>
        <end position="498"/>
    </location>
</feature>
<dbReference type="PRINTS" id="PR00147">
    <property type="entry name" value="DNAPHOTLYASE"/>
</dbReference>
<organism evidence="7 8">
    <name type="scientific">Chloroflexus aurantiacus (strain ATCC 29366 / DSM 635 / J-10-fl)</name>
    <dbReference type="NCBI Taxonomy" id="324602"/>
    <lineage>
        <taxon>Bacteria</taxon>
        <taxon>Bacillati</taxon>
        <taxon>Chloroflexota</taxon>
        <taxon>Chloroflexia</taxon>
        <taxon>Chloroflexales</taxon>
        <taxon>Chloroflexineae</taxon>
        <taxon>Chloroflexaceae</taxon>
        <taxon>Chloroflexus</taxon>
    </lineage>
</organism>
<dbReference type="PANTHER" id="PTHR11455:SF9">
    <property type="entry name" value="CRYPTOCHROME CIRCADIAN CLOCK 5 ISOFORM X1"/>
    <property type="match status" value="1"/>
</dbReference>
<keyword evidence="8" id="KW-1185">Reference proteome</keyword>
<dbReference type="AlphaFoldDB" id="A9WFL5"/>
<keyword evidence="4" id="KW-0157">Chromophore</keyword>
<dbReference type="GO" id="GO:0003677">
    <property type="term" value="F:DNA binding"/>
    <property type="evidence" value="ECO:0000318"/>
    <property type="project" value="GO_Central"/>
</dbReference>
<dbReference type="EMBL" id="CP000909">
    <property type="protein sequence ID" value="ABY33953.1"/>
    <property type="molecule type" value="Genomic_DNA"/>
</dbReference>
<dbReference type="EC" id="4.1.99.3" evidence="7"/>
<dbReference type="InParanoid" id="A9WFL5"/>
<dbReference type="GO" id="GO:0003904">
    <property type="term" value="F:deoxyribodipyrimidine photo-lyase activity"/>
    <property type="evidence" value="ECO:0000318"/>
    <property type="project" value="GO_Central"/>
</dbReference>
<dbReference type="PROSITE" id="PS51645">
    <property type="entry name" value="PHR_CRY_ALPHA_BETA"/>
    <property type="match status" value="1"/>
</dbReference>
<evidence type="ECO:0000256" key="1">
    <source>
        <dbReference type="ARBA" id="ARBA00022630"/>
    </source>
</evidence>
<evidence type="ECO:0000256" key="2">
    <source>
        <dbReference type="ARBA" id="ARBA00022827"/>
    </source>
</evidence>
<dbReference type="eggNOG" id="COG0415">
    <property type="taxonomic scope" value="Bacteria"/>
</dbReference>
<name>A9WFL5_CHLAA</name>
<evidence type="ECO:0000256" key="4">
    <source>
        <dbReference type="RuleBase" id="RU004182"/>
    </source>
</evidence>
<dbReference type="SUPFAM" id="SSF48173">
    <property type="entry name" value="Cryptochrome/photolyase FAD-binding domain"/>
    <property type="match status" value="1"/>
</dbReference>
<evidence type="ECO:0000313" key="8">
    <source>
        <dbReference type="Proteomes" id="UP000002008"/>
    </source>
</evidence>
<dbReference type="GO" id="GO:0009416">
    <property type="term" value="P:response to light stimulus"/>
    <property type="evidence" value="ECO:0000318"/>
    <property type="project" value="GO_Central"/>
</dbReference>
<keyword evidence="1 3" id="KW-0285">Flavoprotein</keyword>
<dbReference type="HOGENOM" id="CLU_010348_7_1_0"/>
<evidence type="ECO:0000256" key="3">
    <source>
        <dbReference type="PIRSR" id="PIRSR602081-1"/>
    </source>
</evidence>
<gene>
    <name evidence="7" type="ordered locus">Caur_0714</name>
</gene>
<dbReference type="Pfam" id="PF03441">
    <property type="entry name" value="FAD_binding_7"/>
    <property type="match status" value="1"/>
</dbReference>
<keyword evidence="2 3" id="KW-0274">FAD</keyword>
<dbReference type="Proteomes" id="UP000002008">
    <property type="component" value="Chromosome"/>
</dbReference>
<comment type="cofactor">
    <cofactor evidence="3">
        <name>FAD</name>
        <dbReference type="ChEBI" id="CHEBI:57692"/>
    </cofactor>
    <text evidence="3">Binds 1 FAD per subunit.</text>
</comment>
<dbReference type="EnsemblBacteria" id="ABY33953">
    <property type="protein sequence ID" value="ABY33953"/>
    <property type="gene ID" value="Caur_0714"/>
</dbReference>
<dbReference type="InterPro" id="IPR005101">
    <property type="entry name" value="Cryptochr/Photolyase_FAD-bd"/>
</dbReference>
<comment type="similarity">
    <text evidence="4">Belongs to the DNA photolyase family.</text>
</comment>
<dbReference type="Gene3D" id="3.40.50.620">
    <property type="entry name" value="HUPs"/>
    <property type="match status" value="1"/>
</dbReference>
<evidence type="ECO:0000313" key="7">
    <source>
        <dbReference type="EMBL" id="ABY33953.1"/>
    </source>
</evidence>
<feature type="compositionally biased region" description="Polar residues" evidence="5">
    <location>
        <begin position="499"/>
        <end position="510"/>
    </location>
</feature>
<feature type="region of interest" description="Disordered" evidence="5">
    <location>
        <begin position="480"/>
        <end position="510"/>
    </location>
</feature>
<dbReference type="InterPro" id="IPR006050">
    <property type="entry name" value="DNA_photolyase_N"/>
</dbReference>
<dbReference type="InterPro" id="IPR036155">
    <property type="entry name" value="Crypto/Photolyase_N_sf"/>
</dbReference>
<feature type="binding site" evidence="3">
    <location>
        <position position="209"/>
    </location>
    <ligand>
        <name>FAD</name>
        <dbReference type="ChEBI" id="CHEBI:57692"/>
    </ligand>
</feature>
<dbReference type="GO" id="GO:0071949">
    <property type="term" value="F:FAD binding"/>
    <property type="evidence" value="ECO:0000318"/>
    <property type="project" value="GO_Central"/>
</dbReference>
<dbReference type="Pfam" id="PF00875">
    <property type="entry name" value="DNA_photolyase"/>
    <property type="match status" value="1"/>
</dbReference>
<accession>A9WFL5</accession>
<feature type="domain" description="Photolyase/cryptochrome alpha/beta" evidence="6">
    <location>
        <begin position="2"/>
        <end position="131"/>
    </location>
</feature>
<dbReference type="KEGG" id="cau:Caur_0714"/>
<dbReference type="PATRIC" id="fig|324602.8.peg.812"/>
<reference evidence="8" key="1">
    <citation type="journal article" date="2011" name="BMC Genomics">
        <title>Complete genome sequence of the filamentous anoxygenic phototrophic bacterium Chloroflexus aurantiacus.</title>
        <authorList>
            <person name="Tang K.H."/>
            <person name="Barry K."/>
            <person name="Chertkov O."/>
            <person name="Dalin E."/>
            <person name="Han C.S."/>
            <person name="Hauser L.J."/>
            <person name="Honchak B.M."/>
            <person name="Karbach L.E."/>
            <person name="Land M.L."/>
            <person name="Lapidus A."/>
            <person name="Larimer F.W."/>
            <person name="Mikhailova N."/>
            <person name="Pitluck S."/>
            <person name="Pierson B.K."/>
            <person name="Blankenship R.E."/>
        </authorList>
    </citation>
    <scope>NUCLEOTIDE SEQUENCE [LARGE SCALE GENOMIC DNA]</scope>
    <source>
        <strain evidence="8">ATCC 29366 / DSM 635 / J-10-fl</strain>
    </source>
</reference>
<dbReference type="InterPro" id="IPR036134">
    <property type="entry name" value="Crypto/Photolyase_FAD-like_sf"/>
</dbReference>
<sequence length="510" mass="58357">MYIQLVWFKRDLRLHDHPALSAAAARGPVLPLYIVEPSLIHAPDFAARHWTFIRGCLVELRANLARLGQPLVVRVGEAVEVLDHLVSTWPIEAIWAHEETGNLLSYARDRAVRRWARARGIPFHELPQNGVVRRLPSRDEWQARWEERMAAAQAQPPSALPPLAIDPGTIPTADELSLPPDTLSEHQPAGETAALQTLTDFIHRRSQQYHRALASPLTAWEGCSRLSAYLAWGALSIRTVVQATRHRISELAFDPSPATRGWVRALNAFESRLHWHCHFIQKLEDEPEIEVRNLVRAYDGMREENHRPDLLVAWASGRTGYPFVDACMRALTATGWLNFRMRAMLVSFVAYDLWQHWREPALILARRWIDYEPGIHYSQMQMQAGTSGNRTIRIYNPVKQGIDHDPEGIFIRRWVPELAHVPTPYIHTPWLLDRHGQERAGCRIGRDYPAPIVDHEAAYRRARAAIAAVRARPETAQEAAAVHQRHGSRTWRPQRRPSKTVSSRQLRLDL</sequence>
<evidence type="ECO:0000256" key="5">
    <source>
        <dbReference type="SAM" id="MobiDB-lite"/>
    </source>
</evidence>
<dbReference type="STRING" id="324602.Caur_0714"/>
<evidence type="ECO:0000259" key="6">
    <source>
        <dbReference type="PROSITE" id="PS51645"/>
    </source>
</evidence>
<dbReference type="RefSeq" id="WP_012256609.1">
    <property type="nucleotide sequence ID" value="NC_010175.1"/>
</dbReference>
<proteinExistence type="inferred from homology"/>
<dbReference type="SUPFAM" id="SSF52425">
    <property type="entry name" value="Cryptochrome/photolyase, N-terminal domain"/>
    <property type="match status" value="1"/>
</dbReference>
<dbReference type="Gene3D" id="1.25.40.80">
    <property type="match status" value="1"/>
</dbReference>
<dbReference type="PANTHER" id="PTHR11455">
    <property type="entry name" value="CRYPTOCHROME"/>
    <property type="match status" value="1"/>
</dbReference>
<protein>
    <submittedName>
        <fullName evidence="7">Deoxyribodipyrimidine photo-lyase</fullName>
        <ecNumber evidence="7">4.1.99.3</ecNumber>
    </submittedName>
</protein>
<feature type="binding site" evidence="3">
    <location>
        <position position="269"/>
    </location>
    <ligand>
        <name>FAD</name>
        <dbReference type="ChEBI" id="CHEBI:57692"/>
    </ligand>
</feature>
<dbReference type="Gene3D" id="1.10.579.10">
    <property type="entry name" value="DNA Cyclobutane Dipyrimidine Photolyase, subunit A, domain 3"/>
    <property type="match status" value="1"/>
</dbReference>
<dbReference type="InterPro" id="IPR002081">
    <property type="entry name" value="Cryptochrome/DNA_photolyase_1"/>
</dbReference>